<protein>
    <submittedName>
        <fullName evidence="1">Uncharacterized protein</fullName>
    </submittedName>
</protein>
<name>A0ACD3Q8D1_LARCR</name>
<accession>A0ACD3Q8D1</accession>
<gene>
    <name evidence="1" type="ORF">E3U43_000406</name>
</gene>
<reference evidence="1" key="1">
    <citation type="submission" date="2018-11" db="EMBL/GenBank/DDBJ databases">
        <title>The sequence and de novo assembly of Larimichthys crocea genome using PacBio and Hi-C technologies.</title>
        <authorList>
            <person name="Xu P."/>
            <person name="Chen B."/>
            <person name="Zhou Z."/>
            <person name="Ke Q."/>
            <person name="Wu Y."/>
            <person name="Bai H."/>
            <person name="Pu F."/>
        </authorList>
    </citation>
    <scope>NUCLEOTIDE SEQUENCE</scope>
    <source>
        <tissue evidence="1">Muscle</tissue>
    </source>
</reference>
<keyword evidence="2" id="KW-1185">Reference proteome</keyword>
<dbReference type="EMBL" id="CM011695">
    <property type="protein sequence ID" value="TMS03517.1"/>
    <property type="molecule type" value="Genomic_DNA"/>
</dbReference>
<sequence length="150" mass="16468">MRLIYLHLNRSLVVLKLFRLSPTRGSAPIFTEHIIFGRHLPLTFLSAVGHTARALGCACLCRCDPSGGSSSRRRRRGGGGSSGVFSPLQRRRTLYRDISGLPDVPPHRQPSIPLAIDRGDRQGREIERDVSAGLAVKTSQGSLFAPREVE</sequence>
<dbReference type="Proteomes" id="UP000793456">
    <property type="component" value="Chromosome XXII"/>
</dbReference>
<comment type="caution">
    <text evidence="1">The sequence shown here is derived from an EMBL/GenBank/DDBJ whole genome shotgun (WGS) entry which is preliminary data.</text>
</comment>
<evidence type="ECO:0000313" key="2">
    <source>
        <dbReference type="Proteomes" id="UP000793456"/>
    </source>
</evidence>
<proteinExistence type="predicted"/>
<organism evidence="1 2">
    <name type="scientific">Larimichthys crocea</name>
    <name type="common">Large yellow croaker</name>
    <name type="synonym">Pseudosciaena crocea</name>
    <dbReference type="NCBI Taxonomy" id="215358"/>
    <lineage>
        <taxon>Eukaryota</taxon>
        <taxon>Metazoa</taxon>
        <taxon>Chordata</taxon>
        <taxon>Craniata</taxon>
        <taxon>Vertebrata</taxon>
        <taxon>Euteleostomi</taxon>
        <taxon>Actinopterygii</taxon>
        <taxon>Neopterygii</taxon>
        <taxon>Teleostei</taxon>
        <taxon>Neoteleostei</taxon>
        <taxon>Acanthomorphata</taxon>
        <taxon>Eupercaria</taxon>
        <taxon>Sciaenidae</taxon>
        <taxon>Larimichthys</taxon>
    </lineage>
</organism>
<evidence type="ECO:0000313" key="1">
    <source>
        <dbReference type="EMBL" id="TMS03517.1"/>
    </source>
</evidence>